<dbReference type="KEGG" id="mpp:MICPUCDRAFT_55719"/>
<keyword evidence="3" id="KW-1185">Reference proteome</keyword>
<dbReference type="AlphaFoldDB" id="C1MLH7"/>
<dbReference type="Proteomes" id="UP000001876">
    <property type="component" value="Unassembled WGS sequence"/>
</dbReference>
<keyword evidence="1" id="KW-0812">Transmembrane</keyword>
<keyword evidence="1" id="KW-1133">Transmembrane helix</keyword>
<accession>C1MLH7</accession>
<dbReference type="EMBL" id="GG663736">
    <property type="protein sequence ID" value="EEH59545.1"/>
    <property type="molecule type" value="Genomic_DNA"/>
</dbReference>
<dbReference type="OrthoDB" id="498550at2759"/>
<dbReference type="RefSeq" id="XP_003056169.1">
    <property type="nucleotide sequence ID" value="XM_003056123.1"/>
</dbReference>
<evidence type="ECO:0000313" key="3">
    <source>
        <dbReference type="Proteomes" id="UP000001876"/>
    </source>
</evidence>
<gene>
    <name evidence="2" type="ORF">MICPUCDRAFT_55719</name>
</gene>
<organism evidence="3">
    <name type="scientific">Micromonas pusilla (strain CCMP1545)</name>
    <name type="common">Picoplanktonic green alga</name>
    <dbReference type="NCBI Taxonomy" id="564608"/>
    <lineage>
        <taxon>Eukaryota</taxon>
        <taxon>Viridiplantae</taxon>
        <taxon>Chlorophyta</taxon>
        <taxon>Mamiellophyceae</taxon>
        <taxon>Mamiellales</taxon>
        <taxon>Mamiellaceae</taxon>
        <taxon>Micromonas</taxon>
    </lineage>
</organism>
<reference evidence="2 3" key="1">
    <citation type="journal article" date="2009" name="Science">
        <title>Green evolution and dynamic adaptations revealed by genomes of the marine picoeukaryotes Micromonas.</title>
        <authorList>
            <person name="Worden A.Z."/>
            <person name="Lee J.H."/>
            <person name="Mock T."/>
            <person name="Rouze P."/>
            <person name="Simmons M.P."/>
            <person name="Aerts A.L."/>
            <person name="Allen A.E."/>
            <person name="Cuvelier M.L."/>
            <person name="Derelle E."/>
            <person name="Everett M.V."/>
            <person name="Foulon E."/>
            <person name="Grimwood J."/>
            <person name="Gundlach H."/>
            <person name="Henrissat B."/>
            <person name="Napoli C."/>
            <person name="McDonald S.M."/>
            <person name="Parker M.S."/>
            <person name="Rombauts S."/>
            <person name="Salamov A."/>
            <person name="Von Dassow P."/>
            <person name="Badger J.H."/>
            <person name="Coutinho P.M."/>
            <person name="Demir E."/>
            <person name="Dubchak I."/>
            <person name="Gentemann C."/>
            <person name="Eikrem W."/>
            <person name="Gready J.E."/>
            <person name="John U."/>
            <person name="Lanier W."/>
            <person name="Lindquist E.A."/>
            <person name="Lucas S."/>
            <person name="Mayer K.F."/>
            <person name="Moreau H."/>
            <person name="Not F."/>
            <person name="Otillar R."/>
            <person name="Panaud O."/>
            <person name="Pangilinan J."/>
            <person name="Paulsen I."/>
            <person name="Piegu B."/>
            <person name="Poliakov A."/>
            <person name="Robbens S."/>
            <person name="Schmutz J."/>
            <person name="Toulza E."/>
            <person name="Wyss T."/>
            <person name="Zelensky A."/>
            <person name="Zhou K."/>
            <person name="Armbrust E.V."/>
            <person name="Bhattacharya D."/>
            <person name="Goodenough U.W."/>
            <person name="Van de Peer Y."/>
            <person name="Grigoriev I.V."/>
        </authorList>
    </citation>
    <scope>NUCLEOTIDE SEQUENCE [LARGE SCALE GENOMIC DNA]</scope>
    <source>
        <strain evidence="2 3">CCMP1545</strain>
    </source>
</reference>
<name>C1MLH7_MICPC</name>
<proteinExistence type="predicted"/>
<feature type="transmembrane region" description="Helical" evidence="1">
    <location>
        <begin position="194"/>
        <end position="213"/>
    </location>
</feature>
<dbReference type="OMA" id="CASIANR"/>
<protein>
    <submittedName>
        <fullName evidence="2">Predicted protein</fullName>
    </submittedName>
</protein>
<evidence type="ECO:0000313" key="2">
    <source>
        <dbReference type="EMBL" id="EEH59545.1"/>
    </source>
</evidence>
<evidence type="ECO:0000256" key="1">
    <source>
        <dbReference type="SAM" id="Phobius"/>
    </source>
</evidence>
<keyword evidence="1" id="KW-0472">Membrane</keyword>
<dbReference type="GeneID" id="9681795"/>
<sequence length="214" mass="24233">MVPTPAVSVPCRDIFCTSTYARLRTNLGVARILTRRREHEVVASWHCRGTPRARNRRNKLFFCASIANRSRSASEILERAKRYTSDLTELGLTMPLIRRNVAGVKNDLKALKVYQEALDGIEPVDEDDWTRLELVLLDLNSLRLNKAEEELFWAERDGQIVSPIIDNAAGLSEKEKSEVGNIVANITMWSVQGAVWNALILLIIFITLVNFVLK</sequence>